<proteinExistence type="predicted"/>
<feature type="compositionally biased region" description="Acidic residues" evidence="1">
    <location>
        <begin position="175"/>
        <end position="187"/>
    </location>
</feature>
<comment type="caution">
    <text evidence="2">The sequence shown here is derived from an EMBL/GenBank/DDBJ whole genome shotgun (WGS) entry which is preliminary data.</text>
</comment>
<name>A0ABU6WJN0_9FABA</name>
<keyword evidence="3" id="KW-1185">Reference proteome</keyword>
<protein>
    <submittedName>
        <fullName evidence="2">Uncharacterized protein</fullName>
    </submittedName>
</protein>
<evidence type="ECO:0000256" key="1">
    <source>
        <dbReference type="SAM" id="MobiDB-lite"/>
    </source>
</evidence>
<dbReference type="Proteomes" id="UP001341840">
    <property type="component" value="Unassembled WGS sequence"/>
</dbReference>
<feature type="compositionally biased region" description="Basic and acidic residues" evidence="1">
    <location>
        <begin position="120"/>
        <end position="133"/>
    </location>
</feature>
<accession>A0ABU6WJN0</accession>
<sequence length="227" mass="25243">MQEISFRIALVLEGRKYLSKNLFLNNVQSVVTSPRLVVLWAKASPPSPTPPPLPTPSLPPKKRPIIIAALVSPLLAGKGTSKISAKPIHRHSQRIAARGGPSTATPKEKVFIEISSDGEPEPKPEDTIRKVVEMDEDPEEDPKEAPLDTEVEEGPEDDPEEEQYEVEEHFHREDDYGDYWQLEDSDSENVLGDDPCFWNYDDLFDLQHAKPADSSVGSCTEPPPANL</sequence>
<feature type="region of interest" description="Disordered" evidence="1">
    <location>
        <begin position="84"/>
        <end position="193"/>
    </location>
</feature>
<reference evidence="2 3" key="1">
    <citation type="journal article" date="2023" name="Plants (Basel)">
        <title>Bridging the Gap: Combining Genomics and Transcriptomics Approaches to Understand Stylosanthes scabra, an Orphan Legume from the Brazilian Caatinga.</title>
        <authorList>
            <person name="Ferreira-Neto J.R.C."/>
            <person name="da Silva M.D."/>
            <person name="Binneck E."/>
            <person name="de Melo N.F."/>
            <person name="da Silva R.H."/>
            <person name="de Melo A.L.T.M."/>
            <person name="Pandolfi V."/>
            <person name="Bustamante F.O."/>
            <person name="Brasileiro-Vidal A.C."/>
            <person name="Benko-Iseppon A.M."/>
        </authorList>
    </citation>
    <scope>NUCLEOTIDE SEQUENCE [LARGE SCALE GENOMIC DNA]</scope>
    <source>
        <tissue evidence="2">Leaves</tissue>
    </source>
</reference>
<evidence type="ECO:0000313" key="3">
    <source>
        <dbReference type="Proteomes" id="UP001341840"/>
    </source>
</evidence>
<dbReference type="EMBL" id="JASCZI010181721">
    <property type="protein sequence ID" value="MED6185514.1"/>
    <property type="molecule type" value="Genomic_DNA"/>
</dbReference>
<gene>
    <name evidence="2" type="ORF">PIB30_057850</name>
</gene>
<evidence type="ECO:0000313" key="2">
    <source>
        <dbReference type="EMBL" id="MED6185514.1"/>
    </source>
</evidence>
<feature type="compositionally biased region" description="Acidic residues" evidence="1">
    <location>
        <begin position="134"/>
        <end position="165"/>
    </location>
</feature>
<organism evidence="2 3">
    <name type="scientific">Stylosanthes scabra</name>
    <dbReference type="NCBI Taxonomy" id="79078"/>
    <lineage>
        <taxon>Eukaryota</taxon>
        <taxon>Viridiplantae</taxon>
        <taxon>Streptophyta</taxon>
        <taxon>Embryophyta</taxon>
        <taxon>Tracheophyta</taxon>
        <taxon>Spermatophyta</taxon>
        <taxon>Magnoliopsida</taxon>
        <taxon>eudicotyledons</taxon>
        <taxon>Gunneridae</taxon>
        <taxon>Pentapetalae</taxon>
        <taxon>rosids</taxon>
        <taxon>fabids</taxon>
        <taxon>Fabales</taxon>
        <taxon>Fabaceae</taxon>
        <taxon>Papilionoideae</taxon>
        <taxon>50 kb inversion clade</taxon>
        <taxon>dalbergioids sensu lato</taxon>
        <taxon>Dalbergieae</taxon>
        <taxon>Pterocarpus clade</taxon>
        <taxon>Stylosanthes</taxon>
    </lineage>
</organism>